<dbReference type="CDD" id="cd02440">
    <property type="entry name" value="AdoMet_MTases"/>
    <property type="match status" value="1"/>
</dbReference>
<evidence type="ECO:0000313" key="1">
    <source>
        <dbReference type="EMBL" id="KAF4133158.1"/>
    </source>
</evidence>
<dbReference type="EMBL" id="JAACNO010002442">
    <property type="protein sequence ID" value="KAF4133158.1"/>
    <property type="molecule type" value="Genomic_DNA"/>
</dbReference>
<accession>A0A8S9U4L8</accession>
<organism evidence="1 2">
    <name type="scientific">Phytophthora infestans</name>
    <name type="common">Potato late blight agent</name>
    <name type="synonym">Botrytis infestans</name>
    <dbReference type="NCBI Taxonomy" id="4787"/>
    <lineage>
        <taxon>Eukaryota</taxon>
        <taxon>Sar</taxon>
        <taxon>Stramenopiles</taxon>
        <taxon>Oomycota</taxon>
        <taxon>Peronosporomycetes</taxon>
        <taxon>Peronosporales</taxon>
        <taxon>Peronosporaceae</taxon>
        <taxon>Phytophthora</taxon>
    </lineage>
</organism>
<dbReference type="Proteomes" id="UP000704712">
    <property type="component" value="Unassembled WGS sequence"/>
</dbReference>
<sequence length="348" mass="38253">MRTVFSDSQDKTLVQLASVYERRGVRITWQDVHTRMRRSRHSLTDFPNPSAQTLQIFIKVFSPRPAAHPCPQYPSLKTLRGLLNLHTTPLPGGPVASPIPQAAKDVSEVETLLGDLESFGGDEKSSQQSTPIFSTQGLQVADSSERLPKVLVSCDDVPLGADMVMQSVEDLFASVGKQDVRQKPGKRYLNAGELLPAGVDKRVKTLGDVKTADRFLDIGCGLGNATTPAGGRLGIEIRPDIFRCGWRLTQKSVKHRRHLKKVTLICGDASNLCLASEQPFSTATIVLVIHRLFEYAAKLTIEEQLGIHCPARIVIFGGNVCPRHQPSCSRLKGDSRPGRWTSSAELWI</sequence>
<proteinExistence type="predicted"/>
<dbReference type="InterPro" id="IPR029063">
    <property type="entry name" value="SAM-dependent_MTases_sf"/>
</dbReference>
<dbReference type="SUPFAM" id="SSF53335">
    <property type="entry name" value="S-adenosyl-L-methionine-dependent methyltransferases"/>
    <property type="match status" value="1"/>
</dbReference>
<comment type="caution">
    <text evidence="1">The sequence shown here is derived from an EMBL/GenBank/DDBJ whole genome shotgun (WGS) entry which is preliminary data.</text>
</comment>
<protein>
    <recommendedName>
        <fullName evidence="3">DOT1 domain-containing protein</fullName>
    </recommendedName>
</protein>
<name>A0A8S9U4L8_PHYIN</name>
<dbReference type="Gene3D" id="3.40.50.150">
    <property type="entry name" value="Vaccinia Virus protein VP39"/>
    <property type="match status" value="1"/>
</dbReference>
<reference evidence="1" key="1">
    <citation type="submission" date="2020-03" db="EMBL/GenBank/DDBJ databases">
        <title>Hybrid Assembly of Korean Phytophthora infestans isolates.</title>
        <authorList>
            <person name="Prokchorchik M."/>
            <person name="Lee Y."/>
            <person name="Seo J."/>
            <person name="Cho J.-H."/>
            <person name="Park Y.-E."/>
            <person name="Jang D.-C."/>
            <person name="Im J.-S."/>
            <person name="Choi J.-G."/>
            <person name="Park H.-J."/>
            <person name="Lee G.-B."/>
            <person name="Lee Y.-G."/>
            <person name="Hong S.-Y."/>
            <person name="Cho K."/>
            <person name="Sohn K.H."/>
        </authorList>
    </citation>
    <scope>NUCLEOTIDE SEQUENCE</scope>
    <source>
        <strain evidence="1">KR_2_A2</strain>
    </source>
</reference>
<gene>
    <name evidence="1" type="ORF">GN958_ATG17645</name>
</gene>
<evidence type="ECO:0008006" key="3">
    <source>
        <dbReference type="Google" id="ProtNLM"/>
    </source>
</evidence>
<evidence type="ECO:0000313" key="2">
    <source>
        <dbReference type="Proteomes" id="UP000704712"/>
    </source>
</evidence>
<dbReference type="AlphaFoldDB" id="A0A8S9U4L8"/>